<dbReference type="InterPro" id="IPR002347">
    <property type="entry name" value="SDR_fam"/>
</dbReference>
<dbReference type="Pfam" id="PF13561">
    <property type="entry name" value="adh_short_C2"/>
    <property type="match status" value="1"/>
</dbReference>
<evidence type="ECO:0000313" key="5">
    <source>
        <dbReference type="Proteomes" id="UP000325315"/>
    </source>
</evidence>
<dbReference type="PRINTS" id="PR00081">
    <property type="entry name" value="GDHRDH"/>
</dbReference>
<dbReference type="PANTHER" id="PTHR42898:SF6">
    <property type="entry name" value="NADP-DEPENDENT MANNITOL DEHYDROGENASE"/>
    <property type="match status" value="1"/>
</dbReference>
<dbReference type="InterPro" id="IPR036291">
    <property type="entry name" value="NAD(P)-bd_dom_sf"/>
</dbReference>
<sequence>MENLSKFLACDWAGDNIRVNTIAPAVIKTPLSQRFFEGNEEELNTIISRTPLGRLGEPKEVSAIVAFLCLPAASYVTGQLIYVDGGITLNGLCFPNQITKQHEP</sequence>
<comment type="caution">
    <text evidence="4">The sequence shown here is derived from an EMBL/GenBank/DDBJ whole genome shotgun (WGS) entry which is preliminary data.</text>
</comment>
<evidence type="ECO:0000313" key="4">
    <source>
        <dbReference type="EMBL" id="KAA3485789.1"/>
    </source>
</evidence>
<dbReference type="Gene3D" id="3.40.50.720">
    <property type="entry name" value="NAD(P)-binding Rossmann-like Domain"/>
    <property type="match status" value="1"/>
</dbReference>
<accession>A0A5B6WV43</accession>
<dbReference type="InterPro" id="IPR045000">
    <property type="entry name" value="TR"/>
</dbReference>
<keyword evidence="1" id="KW-0521">NADP</keyword>
<evidence type="ECO:0000256" key="3">
    <source>
        <dbReference type="ARBA" id="ARBA00025714"/>
    </source>
</evidence>
<reference evidence="5" key="1">
    <citation type="journal article" date="2019" name="Plant Biotechnol. J.">
        <title>Genome sequencing of the Australian wild diploid species Gossypium australe highlights disease resistance and delayed gland morphogenesis.</title>
        <authorList>
            <person name="Cai Y."/>
            <person name="Cai X."/>
            <person name="Wang Q."/>
            <person name="Wang P."/>
            <person name="Zhang Y."/>
            <person name="Cai C."/>
            <person name="Xu Y."/>
            <person name="Wang K."/>
            <person name="Zhou Z."/>
            <person name="Wang C."/>
            <person name="Geng S."/>
            <person name="Li B."/>
            <person name="Dong Q."/>
            <person name="Hou Y."/>
            <person name="Wang H."/>
            <person name="Ai P."/>
            <person name="Liu Z."/>
            <person name="Yi F."/>
            <person name="Sun M."/>
            <person name="An G."/>
            <person name="Cheng J."/>
            <person name="Zhang Y."/>
            <person name="Shi Q."/>
            <person name="Xie Y."/>
            <person name="Shi X."/>
            <person name="Chang Y."/>
            <person name="Huang F."/>
            <person name="Chen Y."/>
            <person name="Hong S."/>
            <person name="Mi L."/>
            <person name="Sun Q."/>
            <person name="Zhang L."/>
            <person name="Zhou B."/>
            <person name="Peng R."/>
            <person name="Zhang X."/>
            <person name="Liu F."/>
        </authorList>
    </citation>
    <scope>NUCLEOTIDE SEQUENCE [LARGE SCALE GENOMIC DNA]</scope>
    <source>
        <strain evidence="5">cv. PA1801</strain>
    </source>
</reference>
<dbReference type="SUPFAM" id="SSF51735">
    <property type="entry name" value="NAD(P)-binding Rossmann-fold domains"/>
    <property type="match status" value="1"/>
</dbReference>
<name>A0A5B6WV43_9ROSI</name>
<dbReference type="AlphaFoldDB" id="A0A5B6WV43"/>
<protein>
    <submittedName>
        <fullName evidence="4">Tropinone reductase-like protein isoform X10</fullName>
    </submittedName>
</protein>
<evidence type="ECO:0000256" key="2">
    <source>
        <dbReference type="ARBA" id="ARBA00023002"/>
    </source>
</evidence>
<dbReference type="PANTHER" id="PTHR42898">
    <property type="entry name" value="TROPINONE REDUCTASE"/>
    <property type="match status" value="1"/>
</dbReference>
<dbReference type="Proteomes" id="UP000325315">
    <property type="component" value="Unassembled WGS sequence"/>
</dbReference>
<organism evidence="4 5">
    <name type="scientific">Gossypium australe</name>
    <dbReference type="NCBI Taxonomy" id="47621"/>
    <lineage>
        <taxon>Eukaryota</taxon>
        <taxon>Viridiplantae</taxon>
        <taxon>Streptophyta</taxon>
        <taxon>Embryophyta</taxon>
        <taxon>Tracheophyta</taxon>
        <taxon>Spermatophyta</taxon>
        <taxon>Magnoliopsida</taxon>
        <taxon>eudicotyledons</taxon>
        <taxon>Gunneridae</taxon>
        <taxon>Pentapetalae</taxon>
        <taxon>rosids</taxon>
        <taxon>malvids</taxon>
        <taxon>Malvales</taxon>
        <taxon>Malvaceae</taxon>
        <taxon>Malvoideae</taxon>
        <taxon>Gossypium</taxon>
    </lineage>
</organism>
<dbReference type="OrthoDB" id="417891at2759"/>
<dbReference type="EMBL" id="SMMG02000001">
    <property type="protein sequence ID" value="KAA3485789.1"/>
    <property type="molecule type" value="Genomic_DNA"/>
</dbReference>
<proteinExistence type="inferred from homology"/>
<comment type="similarity">
    <text evidence="3">Belongs to the short-chain dehydrogenases/reductases (SDR) family. SDR65C subfamily.</text>
</comment>
<evidence type="ECO:0000256" key="1">
    <source>
        <dbReference type="ARBA" id="ARBA00022857"/>
    </source>
</evidence>
<keyword evidence="5" id="KW-1185">Reference proteome</keyword>
<gene>
    <name evidence="4" type="ORF">EPI10_029778</name>
</gene>
<dbReference type="GO" id="GO:0016491">
    <property type="term" value="F:oxidoreductase activity"/>
    <property type="evidence" value="ECO:0007669"/>
    <property type="project" value="UniProtKB-KW"/>
</dbReference>
<keyword evidence="2" id="KW-0560">Oxidoreductase</keyword>